<dbReference type="Pfam" id="PF00535">
    <property type="entry name" value="Glycos_transf_2"/>
    <property type="match status" value="1"/>
</dbReference>
<feature type="domain" description="Glycosyltransferase 2-like" evidence="1">
    <location>
        <begin position="6"/>
        <end position="120"/>
    </location>
</feature>
<dbReference type="PANTHER" id="PTHR43630">
    <property type="entry name" value="POLY-BETA-1,6-N-ACETYL-D-GLUCOSAMINE SYNTHASE"/>
    <property type="match status" value="1"/>
</dbReference>
<protein>
    <recommendedName>
        <fullName evidence="1">Glycosyltransferase 2-like domain-containing protein</fullName>
    </recommendedName>
</protein>
<reference evidence="2 3" key="1">
    <citation type="journal article" date="2016" name="Nat. Commun.">
        <title>Thousands of microbial genomes shed light on interconnected biogeochemical processes in an aquifer system.</title>
        <authorList>
            <person name="Anantharaman K."/>
            <person name="Brown C.T."/>
            <person name="Hug L.A."/>
            <person name="Sharon I."/>
            <person name="Castelle C.J."/>
            <person name="Probst A.J."/>
            <person name="Thomas B.C."/>
            <person name="Singh A."/>
            <person name="Wilkins M.J."/>
            <person name="Karaoz U."/>
            <person name="Brodie E.L."/>
            <person name="Williams K.H."/>
            <person name="Hubbard S.S."/>
            <person name="Banfield J.F."/>
        </authorList>
    </citation>
    <scope>NUCLEOTIDE SEQUENCE [LARGE SCALE GENOMIC DNA]</scope>
</reference>
<organism evidence="2 3">
    <name type="scientific">Candidatus Gottesmanbacteria bacterium RBG_16_38_7b</name>
    <dbReference type="NCBI Taxonomy" id="1798372"/>
    <lineage>
        <taxon>Bacteria</taxon>
        <taxon>Candidatus Gottesmaniibacteriota</taxon>
    </lineage>
</organism>
<dbReference type="SUPFAM" id="SSF53448">
    <property type="entry name" value="Nucleotide-diphospho-sugar transferases"/>
    <property type="match status" value="1"/>
</dbReference>
<dbReference type="Gene3D" id="3.90.550.10">
    <property type="entry name" value="Spore Coat Polysaccharide Biosynthesis Protein SpsA, Chain A"/>
    <property type="match status" value="1"/>
</dbReference>
<accession>A0A1F5YJ13</accession>
<dbReference type="InterPro" id="IPR029044">
    <property type="entry name" value="Nucleotide-diphossugar_trans"/>
</dbReference>
<dbReference type="PANTHER" id="PTHR43630:SF2">
    <property type="entry name" value="GLYCOSYLTRANSFERASE"/>
    <property type="match status" value="1"/>
</dbReference>
<sequence length="269" mass="31798">MDEITACMIVKNEDRFVWYSISSILSYVDRFIIFDTGSTDKTIEIIKIFKSPKIIFRPKKQATPELLTAYRQEQAEMIKKGWLWIVDADEVYPIKTAEKVISVIRSRPDLDGIIIHRYDLLGDIYHCQDESVGIYHQFGRIGHYVLRLINKNHFPKLQVKGEYPAEYFAQNGRSIKENVKDRFAFIEERIFHAMYLQRSAKGRFLFDVLNRQKYKIELGSLIPNREIPEIFFKSRPSIIPDVKSNRTFIYYLLAFLITPIKKIKRKFIS</sequence>
<comment type="caution">
    <text evidence="2">The sequence shown here is derived from an EMBL/GenBank/DDBJ whole genome shotgun (WGS) entry which is preliminary data.</text>
</comment>
<gene>
    <name evidence="2" type="ORF">A2153_05275</name>
</gene>
<dbReference type="InterPro" id="IPR001173">
    <property type="entry name" value="Glyco_trans_2-like"/>
</dbReference>
<evidence type="ECO:0000259" key="1">
    <source>
        <dbReference type="Pfam" id="PF00535"/>
    </source>
</evidence>
<dbReference type="AlphaFoldDB" id="A0A1F5YJ13"/>
<evidence type="ECO:0000313" key="2">
    <source>
        <dbReference type="EMBL" id="OGG00199.1"/>
    </source>
</evidence>
<dbReference type="Proteomes" id="UP000177396">
    <property type="component" value="Unassembled WGS sequence"/>
</dbReference>
<name>A0A1F5YJ13_9BACT</name>
<dbReference type="EMBL" id="MFJB01000028">
    <property type="protein sequence ID" value="OGG00199.1"/>
    <property type="molecule type" value="Genomic_DNA"/>
</dbReference>
<evidence type="ECO:0000313" key="3">
    <source>
        <dbReference type="Proteomes" id="UP000177396"/>
    </source>
</evidence>
<proteinExistence type="predicted"/>